<dbReference type="STRING" id="670154.SAMN04488002_1346"/>
<dbReference type="AlphaFoldDB" id="A0A1I6GEV8"/>
<evidence type="ECO:0000313" key="3">
    <source>
        <dbReference type="Proteomes" id="UP000199658"/>
    </source>
</evidence>
<proteinExistence type="predicted"/>
<accession>A0A1I6GEV8</accession>
<reference evidence="3" key="1">
    <citation type="submission" date="2016-10" db="EMBL/GenBank/DDBJ databases">
        <authorList>
            <person name="Varghese N."/>
            <person name="Submissions S."/>
        </authorList>
    </citation>
    <scope>NUCLEOTIDE SEQUENCE [LARGE SCALE GENOMIC DNA]</scope>
    <source>
        <strain evidence="3">DSM 26921</strain>
    </source>
</reference>
<dbReference type="Proteomes" id="UP000199658">
    <property type="component" value="Unassembled WGS sequence"/>
</dbReference>
<dbReference type="Pfam" id="PF07287">
    <property type="entry name" value="AtuA"/>
    <property type="match status" value="1"/>
</dbReference>
<dbReference type="OrthoDB" id="9763456at2"/>
<name>A0A1I6GEV8_9RHOB</name>
<keyword evidence="3" id="KW-1185">Reference proteome</keyword>
<dbReference type="InterPro" id="IPR010839">
    <property type="entry name" value="AtuA_N"/>
</dbReference>
<dbReference type="EMBL" id="FOYO01000001">
    <property type="protein sequence ID" value="SFR40617.1"/>
    <property type="molecule type" value="Genomic_DNA"/>
</dbReference>
<feature type="domain" description="Acyclic terpene utilisation N-terminal" evidence="1">
    <location>
        <begin position="62"/>
        <end position="395"/>
    </location>
</feature>
<protein>
    <recommendedName>
        <fullName evidence="1">Acyclic terpene utilisation N-terminal domain-containing protein</fullName>
    </recommendedName>
</protein>
<dbReference type="RefSeq" id="WP_090214081.1">
    <property type="nucleotide sequence ID" value="NZ_FOYO01000001.1"/>
</dbReference>
<evidence type="ECO:0000313" key="2">
    <source>
        <dbReference type="EMBL" id="SFR40617.1"/>
    </source>
</evidence>
<gene>
    <name evidence="2" type="ORF">SAMN04488002_1346</name>
</gene>
<organism evidence="2 3">
    <name type="scientific">Litoreibacter janthinus</name>
    <dbReference type="NCBI Taxonomy" id="670154"/>
    <lineage>
        <taxon>Bacteria</taxon>
        <taxon>Pseudomonadati</taxon>
        <taxon>Pseudomonadota</taxon>
        <taxon>Alphaproteobacteria</taxon>
        <taxon>Rhodobacterales</taxon>
        <taxon>Roseobacteraceae</taxon>
        <taxon>Litoreibacter</taxon>
    </lineage>
</organism>
<sequence length="449" mass="47230">MVKVLIPSGALGLGYDRAALARGISEKPDIIAIDGGSTDSGPHYLGTGTSKYARGSTKAEWRELMEARAEAGVPLIIGTAGTCGADSAVDWLVDITREIASDLDMKVKLAVLKSGQRPDGLIDALGQGKITPLNPAPEISEDVLASCSNIVALAGAEQIQAAIDTGADIVIAGRTTDTAIISALPLARGCHAGGVWHGAKIGECGALATTAPNSGTILIEFDAEGFTITPMGAEARATPHTVSAHMLYENSNPDILYEPGGHLDVTGAKYEALDDKRVRVTGSEWVVSDRYTVKLEGARLAGFQTVSLVTVRDPRYVANIRAWCDDIVTKATAKASARVGEGFEIELRLIGLDATLGDLDSAAKAGTEVGVLGMVTAPTEALSREVAKVLNPYLLHHPLTEDEEMPTFAFPFSPPEVNRGAVYEFCLNHVLELENPMDAFALTVEELGA</sequence>
<evidence type="ECO:0000259" key="1">
    <source>
        <dbReference type="Pfam" id="PF07287"/>
    </source>
</evidence>